<evidence type="ECO:0000313" key="3">
    <source>
        <dbReference type="EMBL" id="VFK50371.1"/>
    </source>
</evidence>
<evidence type="ECO:0000256" key="1">
    <source>
        <dbReference type="SAM" id="MobiDB-lite"/>
    </source>
</evidence>
<dbReference type="InterPro" id="IPR051043">
    <property type="entry name" value="Sulfatase_Mod_Factor_Kinase"/>
</dbReference>
<name>A0A450ZCL4_9GAMM</name>
<dbReference type="Pfam" id="PF13676">
    <property type="entry name" value="TIR_2"/>
    <property type="match status" value="1"/>
</dbReference>
<dbReference type="Pfam" id="PF03781">
    <property type="entry name" value="FGE-sulfatase"/>
    <property type="match status" value="1"/>
</dbReference>
<evidence type="ECO:0000259" key="2">
    <source>
        <dbReference type="PROSITE" id="PS50104"/>
    </source>
</evidence>
<feature type="region of interest" description="Disordered" evidence="1">
    <location>
        <begin position="144"/>
        <end position="212"/>
    </location>
</feature>
<feature type="domain" description="TIR" evidence="2">
    <location>
        <begin position="1"/>
        <end position="143"/>
    </location>
</feature>
<feature type="compositionally biased region" description="Basic and acidic residues" evidence="1">
    <location>
        <begin position="158"/>
        <end position="173"/>
    </location>
</feature>
<proteinExistence type="predicted"/>
<evidence type="ECO:0000313" key="5">
    <source>
        <dbReference type="EMBL" id="VFK55983.1"/>
    </source>
</evidence>
<dbReference type="PANTHER" id="PTHR23150">
    <property type="entry name" value="SULFATASE MODIFYING FACTOR 1, 2"/>
    <property type="match status" value="1"/>
</dbReference>
<evidence type="ECO:0000313" key="4">
    <source>
        <dbReference type="EMBL" id="VFK51541.1"/>
    </source>
</evidence>
<dbReference type="AlphaFoldDB" id="A0A450ZCL4"/>
<feature type="compositionally biased region" description="Polar residues" evidence="1">
    <location>
        <begin position="181"/>
        <end position="194"/>
    </location>
</feature>
<dbReference type="InterPro" id="IPR042095">
    <property type="entry name" value="SUMF_sf"/>
</dbReference>
<dbReference type="InterPro" id="IPR005532">
    <property type="entry name" value="SUMF_dom"/>
</dbReference>
<dbReference type="InterPro" id="IPR016187">
    <property type="entry name" value="CTDL_fold"/>
</dbReference>
<organism evidence="4">
    <name type="scientific">Candidatus Kentrum sp. TUN</name>
    <dbReference type="NCBI Taxonomy" id="2126343"/>
    <lineage>
        <taxon>Bacteria</taxon>
        <taxon>Pseudomonadati</taxon>
        <taxon>Pseudomonadota</taxon>
        <taxon>Gammaproteobacteria</taxon>
        <taxon>Candidatus Kentrum</taxon>
    </lineage>
</organism>
<dbReference type="EMBL" id="CAADFV010000002">
    <property type="protein sequence ID" value="VFK50371.1"/>
    <property type="molecule type" value="Genomic_DNA"/>
</dbReference>
<feature type="compositionally biased region" description="Acidic residues" evidence="1">
    <location>
        <begin position="144"/>
        <end position="156"/>
    </location>
</feature>
<dbReference type="InterPro" id="IPR035897">
    <property type="entry name" value="Toll_tir_struct_dom_sf"/>
</dbReference>
<sequence>MNKKIFISYAHEDEVWRERIVKQFRVLPDIDIWDDRRISGGEKWFAKIEDALKSTKIAILLISADFLISEFIKKEEVPRLLERHEQEGLVIFPVIVRGCLWRRVPWLAEINARPRDGKPLLGMSEGQWESELAAIAEEISELLDETSESLEPEPVEVDSPKKEQPTFEEKTPDRPSPGGISESSVTIGQVTRSGETGRDNTAGGAGDSGTVSGYAQLELPTAGDKWTDPITGMEFVWVPKGCFRMGSNDGEADEKPVHEVCVDGFWLGKTQVTQSQWREVIGDNPSGFKGNDRRPVESIAWNDTRSFIKSLNRRSGYRYRLPTEAEWEYACRSGGKDEGYSGGDNPDRVAWYDENSGGETHPVAQKAPNGLGLYDMSGNVWEWVQDWYGDDYYANSPRNNPQGPSSGANRVIRGGSWYWSASFARAANRRRDGSGLRGNVLGFRCVRVHDPSR</sequence>
<dbReference type="SUPFAM" id="SSF52200">
    <property type="entry name" value="Toll/Interleukin receptor TIR domain"/>
    <property type="match status" value="1"/>
</dbReference>
<dbReference type="EMBL" id="CAADFY010000002">
    <property type="protein sequence ID" value="VFK51541.1"/>
    <property type="molecule type" value="Genomic_DNA"/>
</dbReference>
<protein>
    <submittedName>
        <fullName evidence="4">Formylglycine-generating enzyme, required for sulfatase activity, contains SUMF1/FGE domain</fullName>
    </submittedName>
</protein>
<reference evidence="4" key="1">
    <citation type="submission" date="2019-02" db="EMBL/GenBank/DDBJ databases">
        <authorList>
            <person name="Gruber-Vodicka R. H."/>
            <person name="Seah K. B. B."/>
        </authorList>
    </citation>
    <scope>NUCLEOTIDE SEQUENCE</scope>
    <source>
        <strain evidence="5">BECK_BY1</strain>
        <strain evidence="3">BECK_BY2</strain>
        <strain evidence="4">BECK_BY3</strain>
    </source>
</reference>
<dbReference type="SUPFAM" id="SSF56436">
    <property type="entry name" value="C-type lectin-like"/>
    <property type="match status" value="1"/>
</dbReference>
<dbReference type="InterPro" id="IPR000157">
    <property type="entry name" value="TIR_dom"/>
</dbReference>
<dbReference type="Gene3D" id="3.90.1580.10">
    <property type="entry name" value="paralog of FGE (formylglycine-generating enzyme)"/>
    <property type="match status" value="1"/>
</dbReference>
<dbReference type="Gene3D" id="3.40.50.10140">
    <property type="entry name" value="Toll/interleukin-1 receptor homology (TIR) domain"/>
    <property type="match status" value="1"/>
</dbReference>
<accession>A0A450ZCL4</accession>
<dbReference type="GO" id="GO:0120147">
    <property type="term" value="F:formylglycine-generating oxidase activity"/>
    <property type="evidence" value="ECO:0007669"/>
    <property type="project" value="TreeGrafter"/>
</dbReference>
<dbReference type="GO" id="GO:0007165">
    <property type="term" value="P:signal transduction"/>
    <property type="evidence" value="ECO:0007669"/>
    <property type="project" value="InterPro"/>
</dbReference>
<dbReference type="PANTHER" id="PTHR23150:SF19">
    <property type="entry name" value="FORMYLGLYCINE-GENERATING ENZYME"/>
    <property type="match status" value="1"/>
</dbReference>
<dbReference type="PROSITE" id="PS50104">
    <property type="entry name" value="TIR"/>
    <property type="match status" value="1"/>
</dbReference>
<dbReference type="EMBL" id="CAADFX010000039">
    <property type="protein sequence ID" value="VFK55983.1"/>
    <property type="molecule type" value="Genomic_DNA"/>
</dbReference>
<gene>
    <name evidence="5" type="ORF">BECKTUN1418D_GA0071000_10398</name>
    <name evidence="3" type="ORF">BECKTUN1418E_GA0071001_100257</name>
    <name evidence="4" type="ORF">BECKTUN1418F_GA0071002_100255</name>
</gene>